<feature type="region of interest" description="Disordered" evidence="1">
    <location>
        <begin position="75"/>
        <end position="95"/>
    </location>
</feature>
<evidence type="ECO:0000313" key="3">
    <source>
        <dbReference type="Proteomes" id="UP000602381"/>
    </source>
</evidence>
<keyword evidence="3" id="KW-1185">Reference proteome</keyword>
<sequence>MIRRLWPRMVPALSLAVLALILLLLALRSPSSGGDSDNIAVDKDDVPETRDIMGGGASFAVAIDTAPIVEQNMFSTTRTPPPMRASGRSSDEAESTELSLTGVVMVKGREAAILRDNATTHMVSLRLGKSYRGWELVSLSSFEATLSKGGERMTLKLKFAPDAAGMVTDSHHLGMPAHLVKPRAVIAPRHGDANGNPVPASRQSIDNDRLSRRGSRT</sequence>
<dbReference type="RefSeq" id="WP_150004780.1">
    <property type="nucleotide sequence ID" value="NZ_BMOV01000001.1"/>
</dbReference>
<protein>
    <submittedName>
        <fullName evidence="2">Uncharacterized protein</fullName>
    </submittedName>
</protein>
<dbReference type="Proteomes" id="UP000602381">
    <property type="component" value="Unassembled WGS sequence"/>
</dbReference>
<comment type="caution">
    <text evidence="2">The sequence shown here is derived from an EMBL/GenBank/DDBJ whole genome shotgun (WGS) entry which is preliminary data.</text>
</comment>
<gene>
    <name evidence="2" type="ORF">GCM10007972_03120</name>
</gene>
<accession>A0ABQ2L757</accession>
<dbReference type="EMBL" id="BMOV01000001">
    <property type="protein sequence ID" value="GGO05576.1"/>
    <property type="molecule type" value="Genomic_DNA"/>
</dbReference>
<proteinExistence type="predicted"/>
<evidence type="ECO:0000313" key="2">
    <source>
        <dbReference type="EMBL" id="GGO05576.1"/>
    </source>
</evidence>
<evidence type="ECO:0000256" key="1">
    <source>
        <dbReference type="SAM" id="MobiDB-lite"/>
    </source>
</evidence>
<name>A0ABQ2L757_9PROT</name>
<feature type="region of interest" description="Disordered" evidence="1">
    <location>
        <begin position="188"/>
        <end position="217"/>
    </location>
</feature>
<organism evidence="2 3">
    <name type="scientific">Iodidimonas muriae</name>
    <dbReference type="NCBI Taxonomy" id="261467"/>
    <lineage>
        <taxon>Bacteria</taxon>
        <taxon>Pseudomonadati</taxon>
        <taxon>Pseudomonadota</taxon>
        <taxon>Alphaproteobacteria</taxon>
        <taxon>Iodidimonadales</taxon>
        <taxon>Iodidimonadaceae</taxon>
        <taxon>Iodidimonas</taxon>
    </lineage>
</organism>
<reference evidence="3" key="1">
    <citation type="journal article" date="2019" name="Int. J. Syst. Evol. Microbiol.">
        <title>The Global Catalogue of Microorganisms (GCM) 10K type strain sequencing project: providing services to taxonomists for standard genome sequencing and annotation.</title>
        <authorList>
            <consortium name="The Broad Institute Genomics Platform"/>
            <consortium name="The Broad Institute Genome Sequencing Center for Infectious Disease"/>
            <person name="Wu L."/>
            <person name="Ma J."/>
        </authorList>
    </citation>
    <scope>NUCLEOTIDE SEQUENCE [LARGE SCALE GENOMIC DNA]</scope>
    <source>
        <strain evidence="3">JCM 17843</strain>
    </source>
</reference>